<evidence type="ECO:0000313" key="8">
    <source>
        <dbReference type="EnsemblMetazoa" id="Aqu2.1.39102_001"/>
    </source>
</evidence>
<dbReference type="eggNOG" id="KOG4051">
    <property type="taxonomic scope" value="Eukaryota"/>
</dbReference>
<feature type="region of interest" description="Disordered" evidence="7">
    <location>
        <begin position="93"/>
        <end position="129"/>
    </location>
</feature>
<dbReference type="STRING" id="400682.A0A1X7VI01"/>
<dbReference type="Proteomes" id="UP000007879">
    <property type="component" value="Unassembled WGS sequence"/>
</dbReference>
<reference evidence="9" key="1">
    <citation type="journal article" date="2010" name="Nature">
        <title>The Amphimedon queenslandica genome and the evolution of animal complexity.</title>
        <authorList>
            <person name="Srivastava M."/>
            <person name="Simakov O."/>
            <person name="Chapman J."/>
            <person name="Fahey B."/>
            <person name="Gauthier M.E."/>
            <person name="Mitros T."/>
            <person name="Richards G.S."/>
            <person name="Conaco C."/>
            <person name="Dacre M."/>
            <person name="Hellsten U."/>
            <person name="Larroux C."/>
            <person name="Putnam N.H."/>
            <person name="Stanke M."/>
            <person name="Adamska M."/>
            <person name="Darling A."/>
            <person name="Degnan S.M."/>
            <person name="Oakley T.H."/>
            <person name="Plachetzki D.C."/>
            <person name="Zhai Y."/>
            <person name="Adamski M."/>
            <person name="Calcino A."/>
            <person name="Cummins S.F."/>
            <person name="Goodstein D.M."/>
            <person name="Harris C."/>
            <person name="Jackson D.J."/>
            <person name="Leys S.P."/>
            <person name="Shu S."/>
            <person name="Woodcroft B.J."/>
            <person name="Vervoort M."/>
            <person name="Kosik K.S."/>
            <person name="Manning G."/>
            <person name="Degnan B.M."/>
            <person name="Rokhsar D.S."/>
        </authorList>
    </citation>
    <scope>NUCLEOTIDE SEQUENCE [LARGE SCALE GENOMIC DNA]</scope>
</reference>
<dbReference type="InParanoid" id="A0A1X7VI01"/>
<dbReference type="PANTHER" id="PTHR13581:SF5">
    <property type="entry name" value="MRG_MORF4L-BINDING PROTEIN"/>
    <property type="match status" value="1"/>
</dbReference>
<dbReference type="GO" id="GO:0006325">
    <property type="term" value="P:chromatin organization"/>
    <property type="evidence" value="ECO:0007669"/>
    <property type="project" value="UniProtKB-KW"/>
</dbReference>
<keyword evidence="4" id="KW-0805">Transcription regulation</keyword>
<accession>A0A1X7VI01</accession>
<evidence type="ECO:0000313" key="9">
    <source>
        <dbReference type="Proteomes" id="UP000007879"/>
    </source>
</evidence>
<name>A0A1X7VI01_AMPQE</name>
<keyword evidence="6" id="KW-0539">Nucleus</keyword>
<reference evidence="8" key="2">
    <citation type="submission" date="2017-05" db="UniProtKB">
        <authorList>
            <consortium name="EnsemblMetazoa"/>
        </authorList>
    </citation>
    <scope>IDENTIFICATION</scope>
</reference>
<dbReference type="GO" id="GO:0035267">
    <property type="term" value="C:NuA4 histone acetyltransferase complex"/>
    <property type="evidence" value="ECO:0007669"/>
    <property type="project" value="TreeGrafter"/>
</dbReference>
<dbReference type="GO" id="GO:0006357">
    <property type="term" value="P:regulation of transcription by RNA polymerase II"/>
    <property type="evidence" value="ECO:0007669"/>
    <property type="project" value="TreeGrafter"/>
</dbReference>
<evidence type="ECO:0000256" key="1">
    <source>
        <dbReference type="ARBA" id="ARBA00004123"/>
    </source>
</evidence>
<evidence type="ECO:0000256" key="6">
    <source>
        <dbReference type="ARBA" id="ARBA00023242"/>
    </source>
</evidence>
<evidence type="ECO:0000256" key="2">
    <source>
        <dbReference type="ARBA" id="ARBA00007117"/>
    </source>
</evidence>
<dbReference type="InterPro" id="IPR012423">
    <property type="entry name" value="Eaf7/MRGBP"/>
</dbReference>
<keyword evidence="9" id="KW-1185">Reference proteome</keyword>
<dbReference type="OrthoDB" id="5595141at2759"/>
<organism evidence="8">
    <name type="scientific">Amphimedon queenslandica</name>
    <name type="common">Sponge</name>
    <dbReference type="NCBI Taxonomy" id="400682"/>
    <lineage>
        <taxon>Eukaryota</taxon>
        <taxon>Metazoa</taxon>
        <taxon>Porifera</taxon>
        <taxon>Demospongiae</taxon>
        <taxon>Heteroscleromorpha</taxon>
        <taxon>Haplosclerida</taxon>
        <taxon>Niphatidae</taxon>
        <taxon>Amphimedon</taxon>
    </lineage>
</organism>
<evidence type="ECO:0000256" key="5">
    <source>
        <dbReference type="ARBA" id="ARBA00023163"/>
    </source>
</evidence>
<evidence type="ECO:0000256" key="7">
    <source>
        <dbReference type="SAM" id="MobiDB-lite"/>
    </source>
</evidence>
<dbReference type="EnsemblMetazoa" id="XM_011411989.2">
    <property type="protein sequence ID" value="XP_011410291.1"/>
    <property type="gene ID" value="LOC105316792"/>
</dbReference>
<evidence type="ECO:0000256" key="3">
    <source>
        <dbReference type="ARBA" id="ARBA00022853"/>
    </source>
</evidence>
<sequence length="129" mass="14783">MEEGEEDIKWTPEMEVALFKAMLDHKPVGVNKHWHMLCIHHRMITQGGVVIPTRLIWKHLQSLYDLAALDETEAHPVICEEFYLPSYFYQQEEGVGDGDQSSSRKRHRVSSSPSPAASPLSVTKRKRAQ</sequence>
<feature type="compositionally biased region" description="Low complexity" evidence="7">
    <location>
        <begin position="110"/>
        <end position="121"/>
    </location>
</feature>
<keyword evidence="5" id="KW-0804">Transcription</keyword>
<keyword evidence="3" id="KW-0156">Chromatin regulator</keyword>
<gene>
    <name evidence="8" type="primary">105316792</name>
</gene>
<protein>
    <submittedName>
        <fullName evidence="8">Uncharacterized protein</fullName>
    </submittedName>
</protein>
<evidence type="ECO:0000256" key="4">
    <source>
        <dbReference type="ARBA" id="ARBA00023015"/>
    </source>
</evidence>
<proteinExistence type="inferred from homology"/>
<dbReference type="EnsemblMetazoa" id="Aqu2.1.39102_001">
    <property type="protein sequence ID" value="Aqu2.1.39102_001"/>
    <property type="gene ID" value="Aqu2.1.39102"/>
</dbReference>
<dbReference type="PANTHER" id="PTHR13581">
    <property type="entry name" value="MRG-BINDING PROTEIN"/>
    <property type="match status" value="1"/>
</dbReference>
<dbReference type="KEGG" id="aqu:105316792"/>
<dbReference type="AlphaFoldDB" id="A0A1X7VI01"/>
<comment type="similarity">
    <text evidence="2">Belongs to the EAF7 family.</text>
</comment>
<dbReference type="GO" id="GO:0005634">
    <property type="term" value="C:nucleus"/>
    <property type="evidence" value="ECO:0007669"/>
    <property type="project" value="UniProtKB-SubCell"/>
</dbReference>
<comment type="subcellular location">
    <subcellularLocation>
        <location evidence="1">Nucleus</location>
    </subcellularLocation>
</comment>
<dbReference type="Pfam" id="PF07904">
    <property type="entry name" value="Eaf7"/>
    <property type="match status" value="1"/>
</dbReference>